<dbReference type="Pfam" id="PF00400">
    <property type="entry name" value="WD40"/>
    <property type="match status" value="1"/>
</dbReference>
<keyword evidence="8" id="KW-0653">Protein transport</keyword>
<dbReference type="GO" id="GO:0015031">
    <property type="term" value="P:protein transport"/>
    <property type="evidence" value="ECO:0007669"/>
    <property type="project" value="UniProtKB-KW"/>
</dbReference>
<dbReference type="Gene3D" id="1.25.40.1030">
    <property type="match status" value="1"/>
</dbReference>
<dbReference type="GO" id="GO:0030127">
    <property type="term" value="C:COPII vesicle coat"/>
    <property type="evidence" value="ECO:0007669"/>
    <property type="project" value="TreeGrafter"/>
</dbReference>
<feature type="compositionally biased region" description="Low complexity" evidence="10">
    <location>
        <begin position="888"/>
        <end position="900"/>
    </location>
</feature>
<dbReference type="InterPro" id="IPR040251">
    <property type="entry name" value="SEC31-like"/>
</dbReference>
<evidence type="ECO:0000256" key="3">
    <source>
        <dbReference type="ARBA" id="ARBA00022448"/>
    </source>
</evidence>
<accession>A0A7R9CQ16</accession>
<dbReference type="GO" id="GO:0007029">
    <property type="term" value="P:endoplasmic reticulum organization"/>
    <property type="evidence" value="ECO:0007669"/>
    <property type="project" value="TreeGrafter"/>
</dbReference>
<reference evidence="12" key="1">
    <citation type="submission" date="2020-11" db="EMBL/GenBank/DDBJ databases">
        <authorList>
            <person name="Tran Van P."/>
        </authorList>
    </citation>
    <scope>NUCLEOTIDE SEQUENCE</scope>
</reference>
<dbReference type="PROSITE" id="PS50082">
    <property type="entry name" value="WD_REPEATS_2"/>
    <property type="match status" value="1"/>
</dbReference>
<keyword evidence="4 9" id="KW-0853">WD repeat</keyword>
<dbReference type="InterPro" id="IPR036322">
    <property type="entry name" value="WD40_repeat_dom_sf"/>
</dbReference>
<dbReference type="Gene3D" id="1.20.940.10">
    <property type="entry name" value="Functional domain of the splicing factor Prp18"/>
    <property type="match status" value="1"/>
</dbReference>
<dbReference type="Gene3D" id="2.130.10.10">
    <property type="entry name" value="YVTN repeat-like/Quinoprotein amine dehydrogenase"/>
    <property type="match status" value="3"/>
</dbReference>
<keyword evidence="7" id="KW-0931">ER-Golgi transport</keyword>
<evidence type="ECO:0000256" key="8">
    <source>
        <dbReference type="ARBA" id="ARBA00022927"/>
    </source>
</evidence>
<dbReference type="GO" id="GO:0070971">
    <property type="term" value="C:endoplasmic reticulum exit site"/>
    <property type="evidence" value="ECO:0007669"/>
    <property type="project" value="TreeGrafter"/>
</dbReference>
<evidence type="ECO:0000256" key="6">
    <source>
        <dbReference type="ARBA" id="ARBA00022824"/>
    </source>
</evidence>
<sequence>MKVKEIDRTVNVAWSPAAQHPIMLAAGTAAQQLDSSFSTSASLELYALNLTEPGLDMDLKASVPSEFRFHKLAWGSYGFGGEHGNGIIVGGCDGGRVQIYSAAKVLAKEEGIIARQDKHTGPVRALDFNHYQAVHMHYNYSEGVRDKEGSICIYAGNHLGITTFNRSDRDLNLYFLVVGRPMNETLTVFFKLSFYCCSVLDGNLALPLELSNLLATGASESEIYIWDLNNTDTPMLPGAKSQPAEDVLCISWNKQVQHILASAFTQRCVVWDLRKNEPIIKLSDGSSRIRWKALAWHPEVATQLCLASEEDQTPVIQLWDLRFATSPLKTLEGHKRGVLSVAWCGQDPDLLVSCGKENRILVWNPNSNAPVTTGYFHHTLQISNRISPTWIVARSSVSLDSLNGEVVCDLTTTNQWLFDVSWCPRNPALIASASFDGHVSVYSLMGGQQQAQTTNKIADSFPGMDQFAQAPPTQQHQVSVDLRKAPKWLRRPCGVSFGFGGKLVMFDSEPSQTQQRLVYVSQVVTETDLISRSAQLEQALQYSQFSDYCQSKASEARTTHEQSLWTFLSAHFEPNPRAEILALLGFNTQDVLDKLNKFLDKTATSKVGNGINVLTNQISGSGREGFEGTGSAEFDAIAANTHMNGPESLSLDPLRISTGDDPEGLLSQALLLGNIEAAVELCFQEERYADAIILAMTGGSDLLAKAQYLYFQKTKGPLASLISAVVTEDWSHVIKTCEVDSWKEALAATLTHSKNDEYPYLCEQLGDRLESEANGPLALNAHLCYICAGNLNRVVESWTDTFKPNTPAKLQELVELVMILQKAVEQQGRAVQVTGKLAELLSRYASILAAQGSLETALTYLGNSQDEEVCMLRERLYCNLGHKQPYQQQQQQSAVKSQGQGRTPVPRSRNPSGSWQQAPQQQTQQLAYPPSYGNPATSQPLYPVAQHAPVVKPFNPVVTAQPFPAPQVFNPAVAPAPRPFSPAPAFNSVPPGQPAVQGGWSAPPPSSASPGLGNCRSYSPGDPAGSYKNSRDADRGLRWSGSRSKYILDPSVQSGPVISPFSPVPQSALYSGGPINSPAPNLGMYSGAPVNSPGYQGQQFAPAEMYNSADVPVGGTNPGMNAAAQLGAPLNAPPGWNDPPMVKDSARPQLDTTVMSAEHAGTRKWKCHMSQQQVSSALLLANALVVLSSTAEDGDIEVRISPKADYTGLNPITHPLYGSVPAEQVPGNIPNTVFEELRNRCTCAATNPVSAANILLHPPLDLTQTKRKLEDVSRKLESLYDALRESRLSSNTLQGLHQMVQLVQIGDYTGCLGLHTQLVSGPDFSQIASFMPGLKVLIQSALQLGVYLQ</sequence>
<dbReference type="PANTHER" id="PTHR13923:SF11">
    <property type="entry name" value="SECRETORY 31, ISOFORM D"/>
    <property type="match status" value="1"/>
</dbReference>
<dbReference type="EMBL" id="OC317854">
    <property type="protein sequence ID" value="CAD7399395.1"/>
    <property type="molecule type" value="Genomic_DNA"/>
</dbReference>
<evidence type="ECO:0000256" key="5">
    <source>
        <dbReference type="ARBA" id="ARBA00022737"/>
    </source>
</evidence>
<keyword evidence="5" id="KW-0677">Repeat</keyword>
<keyword evidence="3" id="KW-0813">Transport</keyword>
<comment type="subcellular location">
    <subcellularLocation>
        <location evidence="1">Endoplasmic reticulum</location>
    </subcellularLocation>
</comment>
<evidence type="ECO:0000259" key="11">
    <source>
        <dbReference type="Pfam" id="PF12931"/>
    </source>
</evidence>
<feature type="region of interest" description="Disordered" evidence="10">
    <location>
        <begin position="984"/>
        <end position="1036"/>
    </location>
</feature>
<evidence type="ECO:0000313" key="12">
    <source>
        <dbReference type="EMBL" id="CAD7399395.1"/>
    </source>
</evidence>
<evidence type="ECO:0000256" key="1">
    <source>
        <dbReference type="ARBA" id="ARBA00004240"/>
    </source>
</evidence>
<dbReference type="FunFam" id="1.25.40.1030:FF:000011">
    <property type="entry name" value="SEC31 homolog B, COPII coat complex component"/>
    <property type="match status" value="1"/>
</dbReference>
<dbReference type="SMART" id="SM00320">
    <property type="entry name" value="WD40"/>
    <property type="match status" value="5"/>
</dbReference>
<organism evidence="12">
    <name type="scientific">Timema cristinae</name>
    <name type="common">Walking stick</name>
    <dbReference type="NCBI Taxonomy" id="61476"/>
    <lineage>
        <taxon>Eukaryota</taxon>
        <taxon>Metazoa</taxon>
        <taxon>Ecdysozoa</taxon>
        <taxon>Arthropoda</taxon>
        <taxon>Hexapoda</taxon>
        <taxon>Insecta</taxon>
        <taxon>Pterygota</taxon>
        <taxon>Neoptera</taxon>
        <taxon>Polyneoptera</taxon>
        <taxon>Phasmatodea</taxon>
        <taxon>Timematodea</taxon>
        <taxon>Timematoidea</taxon>
        <taxon>Timematidae</taxon>
        <taxon>Timema</taxon>
    </lineage>
</organism>
<evidence type="ECO:0000256" key="10">
    <source>
        <dbReference type="SAM" id="MobiDB-lite"/>
    </source>
</evidence>
<dbReference type="SUPFAM" id="SSF50978">
    <property type="entry name" value="WD40 repeat-like"/>
    <property type="match status" value="1"/>
</dbReference>
<evidence type="ECO:0000256" key="4">
    <source>
        <dbReference type="ARBA" id="ARBA00022574"/>
    </source>
</evidence>
<feature type="domain" description="Sec16 Sec23-binding" evidence="11">
    <location>
        <begin position="667"/>
        <end position="861"/>
    </location>
</feature>
<protein>
    <recommendedName>
        <fullName evidence="11">Sec16 Sec23-binding domain-containing protein</fullName>
    </recommendedName>
</protein>
<dbReference type="PANTHER" id="PTHR13923">
    <property type="entry name" value="SEC31-RELATED PROTEIN"/>
    <property type="match status" value="1"/>
</dbReference>
<evidence type="ECO:0000256" key="2">
    <source>
        <dbReference type="ARBA" id="ARBA00009358"/>
    </source>
</evidence>
<evidence type="ECO:0000256" key="7">
    <source>
        <dbReference type="ARBA" id="ARBA00022892"/>
    </source>
</evidence>
<feature type="region of interest" description="Disordered" evidence="10">
    <location>
        <begin position="888"/>
        <end position="940"/>
    </location>
</feature>
<dbReference type="InterPro" id="IPR001680">
    <property type="entry name" value="WD40_rpt"/>
</dbReference>
<dbReference type="InterPro" id="IPR015943">
    <property type="entry name" value="WD40/YVTN_repeat-like_dom_sf"/>
</dbReference>
<proteinExistence type="inferred from homology"/>
<feature type="compositionally biased region" description="Low complexity" evidence="10">
    <location>
        <begin position="916"/>
        <end position="925"/>
    </location>
</feature>
<feature type="repeat" description="WD" evidence="9">
    <location>
        <begin position="331"/>
        <end position="373"/>
    </location>
</feature>
<dbReference type="GO" id="GO:0005198">
    <property type="term" value="F:structural molecule activity"/>
    <property type="evidence" value="ECO:0007669"/>
    <property type="project" value="TreeGrafter"/>
</dbReference>
<dbReference type="Pfam" id="PF12931">
    <property type="entry name" value="TPR_Sec16"/>
    <property type="match status" value="1"/>
</dbReference>
<gene>
    <name evidence="12" type="ORF">TCEB3V08_LOCUS5004</name>
</gene>
<comment type="similarity">
    <text evidence="2">Belongs to the WD repeat SEC31 family.</text>
</comment>
<evidence type="ECO:0000256" key="9">
    <source>
        <dbReference type="PROSITE-ProRule" id="PRU00221"/>
    </source>
</evidence>
<keyword evidence="6" id="KW-0256">Endoplasmic reticulum</keyword>
<name>A0A7R9CQ16_TIMCR</name>
<dbReference type="InterPro" id="IPR024298">
    <property type="entry name" value="Sec16_Sec23-bd"/>
</dbReference>
<dbReference type="GO" id="GO:0090110">
    <property type="term" value="P:COPII-coated vesicle cargo loading"/>
    <property type="evidence" value="ECO:0007669"/>
    <property type="project" value="TreeGrafter"/>
</dbReference>